<dbReference type="Proteomes" id="UP001549366">
    <property type="component" value="Unassembled WGS sequence"/>
</dbReference>
<evidence type="ECO:0000313" key="2">
    <source>
        <dbReference type="Proteomes" id="UP001549366"/>
    </source>
</evidence>
<evidence type="ECO:0008006" key="3">
    <source>
        <dbReference type="Google" id="ProtNLM"/>
    </source>
</evidence>
<organism evidence="1 2">
    <name type="scientific">Endozoicomonas lisbonensis</name>
    <dbReference type="NCBI Taxonomy" id="3120522"/>
    <lineage>
        <taxon>Bacteria</taxon>
        <taxon>Pseudomonadati</taxon>
        <taxon>Pseudomonadota</taxon>
        <taxon>Gammaproteobacteria</taxon>
        <taxon>Oceanospirillales</taxon>
        <taxon>Endozoicomonadaceae</taxon>
        <taxon>Endozoicomonas</taxon>
    </lineage>
</organism>
<dbReference type="RefSeq" id="WP_354008964.1">
    <property type="nucleotide sequence ID" value="NZ_JBEWTA010000001.1"/>
</dbReference>
<gene>
    <name evidence="1" type="ORF">V5J35_004116</name>
</gene>
<proteinExistence type="predicted"/>
<sequence>MSSWYERRKYSKGLKGAAQVHSSEQFRVDRFRQQFFLSKYELQARGYEKITLKKGCNCVIQGSFDGFVSANHCTIKITEPKPRDGGTRPAPDFVVAVCMIPPHKRVSLGVDVEGESSFTMHFVEFWRSTGAGAIGSSSFNPDVLLMQVKHFADATEANIVATRMLLSNIAVTLPTVNTEKKERDGSTIEARIPGENTVECAALGISNNQNKDICYPVMIKRGIEKIMRLATEGDKTEK</sequence>
<dbReference type="EMBL" id="JBEWTB010000002">
    <property type="protein sequence ID" value="MET4758924.1"/>
    <property type="molecule type" value="Genomic_DNA"/>
</dbReference>
<comment type="caution">
    <text evidence="1">The sequence shown here is derived from an EMBL/GenBank/DDBJ whole genome shotgun (WGS) entry which is preliminary data.</text>
</comment>
<name>A0ABV2SP88_9GAMM</name>
<protein>
    <recommendedName>
        <fullName evidence="3">FHA domain-containing protein</fullName>
    </recommendedName>
</protein>
<evidence type="ECO:0000313" key="1">
    <source>
        <dbReference type="EMBL" id="MET4758924.1"/>
    </source>
</evidence>
<reference evidence="1 2" key="1">
    <citation type="submission" date="2024-06" db="EMBL/GenBank/DDBJ databases">
        <title>Genomic Encyclopedia of Type Strains, Phase V (KMG-V): Genome sequencing to study the core and pangenomes of soil and plant-associated prokaryotes.</title>
        <authorList>
            <person name="Whitman W."/>
        </authorList>
    </citation>
    <scope>NUCLEOTIDE SEQUENCE [LARGE SCALE GENOMIC DNA]</scope>
    <source>
        <strain evidence="1 2">NE40</strain>
    </source>
</reference>
<accession>A0ABV2SP88</accession>
<keyword evidence="2" id="KW-1185">Reference proteome</keyword>